<feature type="domain" description="DUF1902" evidence="1">
    <location>
        <begin position="6"/>
        <end position="70"/>
    </location>
</feature>
<evidence type="ECO:0000259" key="1">
    <source>
        <dbReference type="Pfam" id="PF08972"/>
    </source>
</evidence>
<dbReference type="InterPro" id="IPR015066">
    <property type="entry name" value="DUF1902"/>
</dbReference>
<comment type="caution">
    <text evidence="2">The sequence shown here is derived from an EMBL/GenBank/DDBJ whole genome shotgun (WGS) entry which is preliminary data.</text>
</comment>
<gene>
    <name evidence="2" type="ORF">HNQ58_001344</name>
</gene>
<dbReference type="Pfam" id="PF08972">
    <property type="entry name" value="DUF1902"/>
    <property type="match status" value="1"/>
</dbReference>
<dbReference type="Gene3D" id="3.30.2390.10">
    <property type="entry name" value="TTHA1013-like"/>
    <property type="match status" value="1"/>
</dbReference>
<keyword evidence="3" id="KW-1185">Reference proteome</keyword>
<dbReference type="Proteomes" id="UP000519004">
    <property type="component" value="Unassembled WGS sequence"/>
</dbReference>
<proteinExistence type="predicted"/>
<evidence type="ECO:0000313" key="3">
    <source>
        <dbReference type="Proteomes" id="UP000519004"/>
    </source>
</evidence>
<sequence length="78" mass="8509">MNDKPLYVHAEWDAEARVWFATSNDVPGLATEADTVEALVAKLETMIPELLAANGAAVEGDISFELLARRFDHVRPAA</sequence>
<organism evidence="2 3">
    <name type="scientific">Rehaibacterium terrae</name>
    <dbReference type="NCBI Taxonomy" id="1341696"/>
    <lineage>
        <taxon>Bacteria</taxon>
        <taxon>Pseudomonadati</taxon>
        <taxon>Pseudomonadota</taxon>
        <taxon>Gammaproteobacteria</taxon>
        <taxon>Lysobacterales</taxon>
        <taxon>Lysobacteraceae</taxon>
        <taxon>Rehaibacterium</taxon>
    </lineage>
</organism>
<dbReference type="SUPFAM" id="SSF143100">
    <property type="entry name" value="TTHA1013/TTHA0281-like"/>
    <property type="match status" value="1"/>
</dbReference>
<dbReference type="EMBL" id="JACHHX010000007">
    <property type="protein sequence ID" value="MBB5015446.1"/>
    <property type="molecule type" value="Genomic_DNA"/>
</dbReference>
<reference evidence="2 3" key="1">
    <citation type="submission" date="2020-08" db="EMBL/GenBank/DDBJ databases">
        <title>Genomic Encyclopedia of Type Strains, Phase IV (KMG-IV): sequencing the most valuable type-strain genomes for metagenomic binning, comparative biology and taxonomic classification.</title>
        <authorList>
            <person name="Goeker M."/>
        </authorList>
    </citation>
    <scope>NUCLEOTIDE SEQUENCE [LARGE SCALE GENOMIC DNA]</scope>
    <source>
        <strain evidence="2 3">DSM 25897</strain>
    </source>
</reference>
<dbReference type="RefSeq" id="WP_183948131.1">
    <property type="nucleotide sequence ID" value="NZ_JACHHX010000007.1"/>
</dbReference>
<dbReference type="InterPro" id="IPR035069">
    <property type="entry name" value="TTHA1013/TTHA0281-like"/>
</dbReference>
<protein>
    <submittedName>
        <fullName evidence="2">Putative RNase H-like HicB family nuclease</fullName>
    </submittedName>
</protein>
<accession>A0A7W7XZQ7</accession>
<dbReference type="AlphaFoldDB" id="A0A7W7XZQ7"/>
<evidence type="ECO:0000313" key="2">
    <source>
        <dbReference type="EMBL" id="MBB5015446.1"/>
    </source>
</evidence>
<name>A0A7W7XZQ7_9GAMM</name>